<dbReference type="Proteomes" id="UP001283212">
    <property type="component" value="Unassembled WGS sequence"/>
</dbReference>
<keyword evidence="1" id="KW-0472">Membrane</keyword>
<evidence type="ECO:0000313" key="2">
    <source>
        <dbReference type="EMBL" id="MDV0443457.1"/>
    </source>
</evidence>
<keyword evidence="1" id="KW-0812">Transmembrane</keyword>
<dbReference type="RefSeq" id="WP_338095980.1">
    <property type="nucleotide sequence ID" value="NZ_JAWDKB010000003.1"/>
</dbReference>
<accession>A0AAE4MGD7</accession>
<dbReference type="AlphaFoldDB" id="A0AAE4MGD7"/>
<comment type="caution">
    <text evidence="2">The sequence shown here is derived from an EMBL/GenBank/DDBJ whole genome shotgun (WGS) entry which is preliminary data.</text>
</comment>
<keyword evidence="3" id="KW-1185">Reference proteome</keyword>
<evidence type="ECO:0000256" key="1">
    <source>
        <dbReference type="SAM" id="Phobius"/>
    </source>
</evidence>
<sequence length="109" mass="12017">MGIVSAVRQMLPYLFVCGIAFYGLPLLGEDTGYFIVLLLILLPLICFVLGFLYGFFSAFHLVFPLLVTLLFLPTVFLYYNVSALGYALAFLVITFVGNGVGWFAGQARS</sequence>
<keyword evidence="1" id="KW-1133">Transmembrane helix</keyword>
<feature type="transmembrane region" description="Helical" evidence="1">
    <location>
        <begin position="85"/>
        <end position="105"/>
    </location>
</feature>
<feature type="transmembrane region" description="Helical" evidence="1">
    <location>
        <begin position="12"/>
        <end position="28"/>
    </location>
</feature>
<feature type="transmembrane region" description="Helical" evidence="1">
    <location>
        <begin position="34"/>
        <end position="54"/>
    </location>
</feature>
<protein>
    <submittedName>
        <fullName evidence="2">Uncharacterized protein</fullName>
    </submittedName>
</protein>
<gene>
    <name evidence="2" type="ORF">McpCs1_08330</name>
</gene>
<feature type="transmembrane region" description="Helical" evidence="1">
    <location>
        <begin position="61"/>
        <end position="79"/>
    </location>
</feature>
<reference evidence="2 3" key="1">
    <citation type="submission" date="2023-06" db="EMBL/GenBank/DDBJ databases">
        <title>Genome sequence of Methancorpusculaceae sp. Cs1.</title>
        <authorList>
            <person name="Protasov E."/>
            <person name="Platt K."/>
            <person name="Poehlein A."/>
            <person name="Daniel R."/>
            <person name="Brune A."/>
        </authorList>
    </citation>
    <scope>NUCLEOTIDE SEQUENCE [LARGE SCALE GENOMIC DNA]</scope>
    <source>
        <strain evidence="2 3">Cs1</strain>
    </source>
</reference>
<evidence type="ECO:0000313" key="3">
    <source>
        <dbReference type="Proteomes" id="UP001283212"/>
    </source>
</evidence>
<dbReference type="EMBL" id="JAWDKB010000003">
    <property type="protein sequence ID" value="MDV0443457.1"/>
    <property type="molecule type" value="Genomic_DNA"/>
</dbReference>
<proteinExistence type="predicted"/>
<organism evidence="2 3">
    <name type="scientific">Methanorbis rubei</name>
    <dbReference type="NCBI Taxonomy" id="3028300"/>
    <lineage>
        <taxon>Archaea</taxon>
        <taxon>Methanobacteriati</taxon>
        <taxon>Methanobacteriota</taxon>
        <taxon>Stenosarchaea group</taxon>
        <taxon>Methanomicrobia</taxon>
        <taxon>Methanomicrobiales</taxon>
        <taxon>Methanocorpusculaceae</taxon>
        <taxon>Methanorbis</taxon>
    </lineage>
</organism>
<name>A0AAE4MGD7_9EURY</name>